<dbReference type="CDD" id="cd00038">
    <property type="entry name" value="CAP_ED"/>
    <property type="match status" value="1"/>
</dbReference>
<evidence type="ECO:0000313" key="8">
    <source>
        <dbReference type="EMBL" id="GAA3352837.1"/>
    </source>
</evidence>
<dbReference type="EMBL" id="BAAAYK010000038">
    <property type="protein sequence ID" value="GAA3364909.1"/>
    <property type="molecule type" value="Genomic_DNA"/>
</dbReference>
<dbReference type="EMBL" id="BAAAYK010000004">
    <property type="protein sequence ID" value="GAA3352428.1"/>
    <property type="molecule type" value="Genomic_DNA"/>
</dbReference>
<dbReference type="InterPro" id="IPR036390">
    <property type="entry name" value="WH_DNA-bd_sf"/>
</dbReference>
<name>A0ABP6S0H2_9PSEU</name>
<reference evidence="9" key="1">
    <citation type="journal article" date="2014" name="Int. J. Syst. Evol. Microbiol.">
        <title>Complete genome of a new Firmicutes species belonging to the dominant human colonic microbiota ('Ruminococcus bicirculans') reveals two chromosomes and a selective capacity to utilize plant glucans.</title>
        <authorList>
            <consortium name="NISC Comparative Sequencing Program"/>
            <person name="Wegmann U."/>
            <person name="Louis P."/>
            <person name="Goesmann A."/>
            <person name="Henrissat B."/>
            <person name="Duncan S.H."/>
            <person name="Flint H.J."/>
        </authorList>
    </citation>
    <scope>NUCLEOTIDE SEQUENCE</scope>
    <source>
        <strain evidence="9">JCM 9687</strain>
    </source>
</reference>
<feature type="domain" description="HTH crp-type" evidence="5">
    <location>
        <begin position="153"/>
        <end position="227"/>
    </location>
</feature>
<comment type="caution">
    <text evidence="9">The sequence shown here is derived from an EMBL/GenBank/DDBJ whole genome shotgun (WGS) entry which is preliminary data.</text>
</comment>
<dbReference type="InterPro" id="IPR036388">
    <property type="entry name" value="WH-like_DNA-bd_sf"/>
</dbReference>
<keyword evidence="10" id="KW-1185">Reference proteome</keyword>
<sequence>MGGAVITDPPQARWTEFSLLARLRRETRQALLSLGSEVIFEAEQKILRQGDDSTHVVLLLSGSAKVLALSEVGGTTLLGIRFGGDLVGEMAALEQRTRSATVIAGSHTRTRLIKSADFRRFLHEHSDAAVAMVLMVNARLRWANRRRIDNANLSATQRVPRLLVEAVDTYGEQDPEGGWRIGPPLTHDELATLAGVRLRTVQKALRDLAERGVIERRYRRIIVTNPPKLREIADYSN</sequence>
<organism evidence="9 10">
    <name type="scientific">Saccharopolyspora gregorii</name>
    <dbReference type="NCBI Taxonomy" id="33914"/>
    <lineage>
        <taxon>Bacteria</taxon>
        <taxon>Bacillati</taxon>
        <taxon>Actinomycetota</taxon>
        <taxon>Actinomycetes</taxon>
        <taxon>Pseudonocardiales</taxon>
        <taxon>Pseudonocardiaceae</taxon>
        <taxon>Saccharopolyspora</taxon>
    </lineage>
</organism>
<accession>A0ABP6S0H2</accession>
<dbReference type="SUPFAM" id="SSF51206">
    <property type="entry name" value="cAMP-binding domain-like"/>
    <property type="match status" value="1"/>
</dbReference>
<dbReference type="Gene3D" id="2.60.120.10">
    <property type="entry name" value="Jelly Rolls"/>
    <property type="match status" value="1"/>
</dbReference>
<evidence type="ECO:0000259" key="5">
    <source>
        <dbReference type="PROSITE" id="PS51063"/>
    </source>
</evidence>
<dbReference type="InterPro" id="IPR012318">
    <property type="entry name" value="HTH_CRP"/>
</dbReference>
<dbReference type="SMART" id="SM00100">
    <property type="entry name" value="cNMP"/>
    <property type="match status" value="1"/>
</dbReference>
<dbReference type="PROSITE" id="PS51063">
    <property type="entry name" value="HTH_CRP_2"/>
    <property type="match status" value="1"/>
</dbReference>
<protein>
    <submittedName>
        <fullName evidence="9">Crp/Fnr family transcriptional regulator</fullName>
    </submittedName>
</protein>
<evidence type="ECO:0000256" key="2">
    <source>
        <dbReference type="ARBA" id="ARBA00023125"/>
    </source>
</evidence>
<dbReference type="EMBL" id="BAAAYK010000005">
    <property type="protein sequence ID" value="GAA3352566.1"/>
    <property type="molecule type" value="Genomic_DNA"/>
</dbReference>
<dbReference type="Gene3D" id="1.10.10.10">
    <property type="entry name" value="Winged helix-like DNA-binding domain superfamily/Winged helix DNA-binding domain"/>
    <property type="match status" value="1"/>
</dbReference>
<dbReference type="EMBL" id="BAAAYK010000007">
    <property type="protein sequence ID" value="GAA3352837.1"/>
    <property type="molecule type" value="Genomic_DNA"/>
</dbReference>
<dbReference type="PANTHER" id="PTHR24567">
    <property type="entry name" value="CRP FAMILY TRANSCRIPTIONAL REGULATORY PROTEIN"/>
    <property type="match status" value="1"/>
</dbReference>
<dbReference type="InterPro" id="IPR014710">
    <property type="entry name" value="RmlC-like_jellyroll"/>
</dbReference>
<dbReference type="InterPro" id="IPR000595">
    <property type="entry name" value="cNMP-bd_dom"/>
</dbReference>
<keyword evidence="2" id="KW-0238">DNA-binding</keyword>
<evidence type="ECO:0000313" key="9">
    <source>
        <dbReference type="EMBL" id="GAA3364909.1"/>
    </source>
</evidence>
<evidence type="ECO:0000259" key="4">
    <source>
        <dbReference type="PROSITE" id="PS50042"/>
    </source>
</evidence>
<reference evidence="10" key="2">
    <citation type="journal article" date="2019" name="Int. J. Syst. Evol. Microbiol.">
        <title>The Global Catalogue of Microorganisms (GCM) 10K type strain sequencing project: providing services to taxonomists for standard genome sequencing and annotation.</title>
        <authorList>
            <consortium name="The Broad Institute Genomics Platform"/>
            <consortium name="The Broad Institute Genome Sequencing Center for Infectious Disease"/>
            <person name="Wu L."/>
            <person name="Ma J."/>
        </authorList>
    </citation>
    <scope>NUCLEOTIDE SEQUENCE [LARGE SCALE GENOMIC DNA]</scope>
    <source>
        <strain evidence="10">JCM 9687</strain>
    </source>
</reference>
<feature type="domain" description="Cyclic nucleotide-binding" evidence="4">
    <location>
        <begin position="19"/>
        <end position="127"/>
    </location>
</feature>
<dbReference type="InterPro" id="IPR050397">
    <property type="entry name" value="Env_Response_Regulators"/>
</dbReference>
<dbReference type="SUPFAM" id="SSF46785">
    <property type="entry name" value="Winged helix' DNA-binding domain"/>
    <property type="match status" value="1"/>
</dbReference>
<evidence type="ECO:0000313" key="7">
    <source>
        <dbReference type="EMBL" id="GAA3352566.1"/>
    </source>
</evidence>
<keyword evidence="3" id="KW-0804">Transcription</keyword>
<dbReference type="PROSITE" id="PS50042">
    <property type="entry name" value="CNMP_BINDING_3"/>
    <property type="match status" value="1"/>
</dbReference>
<dbReference type="Pfam" id="PF00027">
    <property type="entry name" value="cNMP_binding"/>
    <property type="match status" value="1"/>
</dbReference>
<dbReference type="Pfam" id="PF13545">
    <property type="entry name" value="HTH_Crp_2"/>
    <property type="match status" value="1"/>
</dbReference>
<dbReference type="InterPro" id="IPR018490">
    <property type="entry name" value="cNMP-bd_dom_sf"/>
</dbReference>
<proteinExistence type="predicted"/>
<gene>
    <name evidence="6" type="ORF">GCM10020366_02030</name>
    <name evidence="7" type="ORF">GCM10020366_02710</name>
    <name evidence="8" type="ORF">GCM10020366_03990</name>
    <name evidence="9" type="ORF">GCM10020366_62710</name>
</gene>
<dbReference type="PANTHER" id="PTHR24567:SF74">
    <property type="entry name" value="HTH-TYPE TRANSCRIPTIONAL REGULATOR ARCR"/>
    <property type="match status" value="1"/>
</dbReference>
<evidence type="ECO:0000256" key="1">
    <source>
        <dbReference type="ARBA" id="ARBA00023015"/>
    </source>
</evidence>
<dbReference type="RefSeq" id="WP_258343978.1">
    <property type="nucleotide sequence ID" value="NZ_BAAAYK010000004.1"/>
</dbReference>
<dbReference type="SMART" id="SM00419">
    <property type="entry name" value="HTH_CRP"/>
    <property type="match status" value="1"/>
</dbReference>
<evidence type="ECO:0000313" key="10">
    <source>
        <dbReference type="Proteomes" id="UP001500483"/>
    </source>
</evidence>
<evidence type="ECO:0000313" key="6">
    <source>
        <dbReference type="EMBL" id="GAA3352428.1"/>
    </source>
</evidence>
<evidence type="ECO:0000256" key="3">
    <source>
        <dbReference type="ARBA" id="ARBA00023163"/>
    </source>
</evidence>
<dbReference type="Proteomes" id="UP001500483">
    <property type="component" value="Unassembled WGS sequence"/>
</dbReference>
<keyword evidence="1" id="KW-0805">Transcription regulation</keyword>
<reference evidence="9" key="3">
    <citation type="submission" date="2023-12" db="EMBL/GenBank/DDBJ databases">
        <authorList>
            <person name="Sun Q."/>
            <person name="Inoue M."/>
        </authorList>
    </citation>
    <scope>NUCLEOTIDE SEQUENCE</scope>
    <source>
        <strain evidence="9">JCM 9687</strain>
    </source>
</reference>